<feature type="compositionally biased region" description="Basic residues" evidence="1">
    <location>
        <begin position="50"/>
        <end position="60"/>
    </location>
</feature>
<name>A0A8D8F1A2_CULPI</name>
<organism evidence="2">
    <name type="scientific">Culex pipiens</name>
    <name type="common">House mosquito</name>
    <dbReference type="NCBI Taxonomy" id="7175"/>
    <lineage>
        <taxon>Eukaryota</taxon>
        <taxon>Metazoa</taxon>
        <taxon>Ecdysozoa</taxon>
        <taxon>Arthropoda</taxon>
        <taxon>Hexapoda</taxon>
        <taxon>Insecta</taxon>
        <taxon>Pterygota</taxon>
        <taxon>Neoptera</taxon>
        <taxon>Endopterygota</taxon>
        <taxon>Diptera</taxon>
        <taxon>Nematocera</taxon>
        <taxon>Culicoidea</taxon>
        <taxon>Culicidae</taxon>
        <taxon>Culicinae</taxon>
        <taxon>Culicini</taxon>
        <taxon>Culex</taxon>
        <taxon>Culex</taxon>
    </lineage>
</organism>
<sequence length="107" mass="12611">MYGNLPQLQTIPGNRPLNRRSPRTAKRVVESPRGKLRRNVLQDLRDEPHRRGRRSLHAVRRQREVHETQTRRHSWPVQVSPPPERVHRSDQRYTTSHSNAHGNGVPR</sequence>
<reference evidence="2" key="1">
    <citation type="submission" date="2021-05" db="EMBL/GenBank/DDBJ databases">
        <authorList>
            <person name="Alioto T."/>
            <person name="Alioto T."/>
            <person name="Gomez Garrido J."/>
        </authorList>
    </citation>
    <scope>NUCLEOTIDE SEQUENCE</scope>
</reference>
<feature type="compositionally biased region" description="Basic and acidic residues" evidence="1">
    <location>
        <begin position="61"/>
        <end position="70"/>
    </location>
</feature>
<evidence type="ECO:0000256" key="1">
    <source>
        <dbReference type="SAM" id="MobiDB-lite"/>
    </source>
</evidence>
<evidence type="ECO:0000313" key="2">
    <source>
        <dbReference type="EMBL" id="CAG6453254.1"/>
    </source>
</evidence>
<feature type="compositionally biased region" description="Polar residues" evidence="1">
    <location>
        <begin position="1"/>
        <end position="12"/>
    </location>
</feature>
<dbReference type="EMBL" id="HBUE01022506">
    <property type="protein sequence ID" value="CAG6453252.1"/>
    <property type="molecule type" value="Transcribed_RNA"/>
</dbReference>
<feature type="region of interest" description="Disordered" evidence="1">
    <location>
        <begin position="1"/>
        <end position="107"/>
    </location>
</feature>
<dbReference type="EMBL" id="HBUE01022507">
    <property type="protein sequence ID" value="CAG6453254.1"/>
    <property type="molecule type" value="Transcribed_RNA"/>
</dbReference>
<accession>A0A8D8F1A2</accession>
<proteinExistence type="predicted"/>
<protein>
    <submittedName>
        <fullName evidence="2">(northern house mosquito) hypothetical protein</fullName>
    </submittedName>
</protein>
<dbReference type="AlphaFoldDB" id="A0A8D8F1A2"/>
<feature type="compositionally biased region" description="Basic residues" evidence="1">
    <location>
        <begin position="17"/>
        <end position="26"/>
    </location>
</feature>
<feature type="compositionally biased region" description="Polar residues" evidence="1">
    <location>
        <begin position="92"/>
        <end position="101"/>
    </location>
</feature>